<organism evidence="2 3">
    <name type="scientific">Nepenthes gracilis</name>
    <name type="common">Slender pitcher plant</name>
    <dbReference type="NCBI Taxonomy" id="150966"/>
    <lineage>
        <taxon>Eukaryota</taxon>
        <taxon>Viridiplantae</taxon>
        <taxon>Streptophyta</taxon>
        <taxon>Embryophyta</taxon>
        <taxon>Tracheophyta</taxon>
        <taxon>Spermatophyta</taxon>
        <taxon>Magnoliopsida</taxon>
        <taxon>eudicotyledons</taxon>
        <taxon>Gunneridae</taxon>
        <taxon>Pentapetalae</taxon>
        <taxon>Caryophyllales</taxon>
        <taxon>Nepenthaceae</taxon>
        <taxon>Nepenthes</taxon>
    </lineage>
</organism>
<dbReference type="EMBL" id="BSYO01000041">
    <property type="protein sequence ID" value="GMH31791.1"/>
    <property type="molecule type" value="Genomic_DNA"/>
</dbReference>
<feature type="transmembrane region" description="Helical" evidence="1">
    <location>
        <begin position="134"/>
        <end position="151"/>
    </location>
</feature>
<gene>
    <name evidence="2" type="ORF">Nepgr_033635</name>
</gene>
<evidence type="ECO:0000313" key="2">
    <source>
        <dbReference type="EMBL" id="GMH31791.1"/>
    </source>
</evidence>
<feature type="transmembrane region" description="Helical" evidence="1">
    <location>
        <begin position="204"/>
        <end position="226"/>
    </location>
</feature>
<keyword evidence="1" id="KW-0472">Membrane</keyword>
<accession>A0AAD3TMB6</accession>
<keyword evidence="3" id="KW-1185">Reference proteome</keyword>
<comment type="caution">
    <text evidence="2">The sequence shown here is derived from an EMBL/GenBank/DDBJ whole genome shotgun (WGS) entry which is preliminary data.</text>
</comment>
<name>A0AAD3TMB6_NEPGR</name>
<feature type="transmembrane region" description="Helical" evidence="1">
    <location>
        <begin position="172"/>
        <end position="192"/>
    </location>
</feature>
<sequence length="415" mass="45169">MELLCSNGSFNGCSHGLLLRDNALDAIAAMNFPRRHRAVHLAPLDVLLACWSRWKTAKKVIFEKVHGWPQDPFGINVKPGESLLPVEGCRCHLLLLSREFMMLGFGAVFGSLSPPTDISRCWDLVVALRLADDLAIAFAVVGTSWPILLGISQTRIGSAVISRHCRMIYCRWHFECHLLLLIVLGIGGNGKALAGLRMLLVNRWFQLPIFGFGSFELAVGAALYVAEAGRAVHVFWNPAAVLLRGHVNGGLALLLMAPPLLLTGGGTRSLCRVSNDWSPVIQTCYSCIMVHVHIGNCISSPDPGGLFIVFTYADALVFSGLLRACGEASVAVVTLGPWKTRVPVLLGDVALYGCGWNLMNCDWMRLLMELVTATMIFFPALLALELVAVVYAALRRVTPALELVCCLPPFTMSTC</sequence>
<protein>
    <submittedName>
        <fullName evidence="2">Uncharacterized protein</fullName>
    </submittedName>
</protein>
<dbReference type="Proteomes" id="UP001279734">
    <property type="component" value="Unassembled WGS sequence"/>
</dbReference>
<reference evidence="2" key="1">
    <citation type="submission" date="2023-05" db="EMBL/GenBank/DDBJ databases">
        <title>Nepenthes gracilis genome sequencing.</title>
        <authorList>
            <person name="Fukushima K."/>
        </authorList>
    </citation>
    <scope>NUCLEOTIDE SEQUENCE</scope>
    <source>
        <strain evidence="2">SING2019-196</strain>
    </source>
</reference>
<evidence type="ECO:0000313" key="3">
    <source>
        <dbReference type="Proteomes" id="UP001279734"/>
    </source>
</evidence>
<feature type="transmembrane region" description="Helical" evidence="1">
    <location>
        <begin position="366"/>
        <end position="394"/>
    </location>
</feature>
<evidence type="ECO:0000256" key="1">
    <source>
        <dbReference type="SAM" id="Phobius"/>
    </source>
</evidence>
<proteinExistence type="predicted"/>
<dbReference type="AlphaFoldDB" id="A0AAD3TMB6"/>
<keyword evidence="1" id="KW-0812">Transmembrane</keyword>
<keyword evidence="1" id="KW-1133">Transmembrane helix</keyword>